<sequence>MSYTAWFIPLCTAVSLIFALAVLGLFIATLVFRSRVTRKYDRRKVSG</sequence>
<accession>A0A090Y991</accession>
<dbReference type="STRING" id="44252.DJ90_1285"/>
<gene>
    <name evidence="2" type="ORF">DJ90_1285</name>
</gene>
<keyword evidence="1" id="KW-1133">Transmembrane helix</keyword>
<comment type="caution">
    <text evidence="2">The sequence shown here is derived from an EMBL/GenBank/DDBJ whole genome shotgun (WGS) entry which is preliminary data.</text>
</comment>
<evidence type="ECO:0000256" key="1">
    <source>
        <dbReference type="SAM" id="Phobius"/>
    </source>
</evidence>
<name>A0A090Y991_PAEMA</name>
<proteinExistence type="predicted"/>
<evidence type="ECO:0000313" key="3">
    <source>
        <dbReference type="Proteomes" id="UP000029278"/>
    </source>
</evidence>
<feature type="transmembrane region" description="Helical" evidence="1">
    <location>
        <begin position="6"/>
        <end position="32"/>
    </location>
</feature>
<dbReference type="Proteomes" id="UP000029278">
    <property type="component" value="Unassembled WGS sequence"/>
</dbReference>
<evidence type="ECO:0000313" key="2">
    <source>
        <dbReference type="EMBL" id="KFM94392.1"/>
    </source>
</evidence>
<keyword evidence="3" id="KW-1185">Reference proteome</keyword>
<reference evidence="2" key="1">
    <citation type="submission" date="2014-04" db="EMBL/GenBank/DDBJ databases">
        <authorList>
            <person name="Bishop-Lilly K.A."/>
            <person name="Broomall S.M."/>
            <person name="Chain P.S."/>
            <person name="Chertkov O."/>
            <person name="Coyne S.R."/>
            <person name="Daligault H.E."/>
            <person name="Davenport K.W."/>
            <person name="Erkkila T."/>
            <person name="Frey K.G."/>
            <person name="Gibbons H.S."/>
            <person name="Gu W."/>
            <person name="Jaissle J."/>
            <person name="Johnson S.L."/>
            <person name="Koroleva G.I."/>
            <person name="Ladner J.T."/>
            <person name="Lo C.-C."/>
            <person name="Minogue T.D."/>
            <person name="Munk C."/>
            <person name="Palacios G.F."/>
            <person name="Redden C.L."/>
            <person name="Rosenzweig C.N."/>
            <person name="Scholz M.B."/>
            <person name="Teshima H."/>
            <person name="Xu Y."/>
        </authorList>
    </citation>
    <scope>NUCLEOTIDE SEQUENCE [LARGE SCALE GENOMIC DNA]</scope>
    <source>
        <strain evidence="2">8244</strain>
    </source>
</reference>
<organism evidence="2 3">
    <name type="scientific">Paenibacillus macerans</name>
    <name type="common">Bacillus macerans</name>
    <dbReference type="NCBI Taxonomy" id="44252"/>
    <lineage>
        <taxon>Bacteria</taxon>
        <taxon>Bacillati</taxon>
        <taxon>Bacillota</taxon>
        <taxon>Bacilli</taxon>
        <taxon>Bacillales</taxon>
        <taxon>Paenibacillaceae</taxon>
        <taxon>Paenibacillus</taxon>
    </lineage>
</organism>
<keyword evidence="1" id="KW-0812">Transmembrane</keyword>
<keyword evidence="1" id="KW-0472">Membrane</keyword>
<protein>
    <submittedName>
        <fullName evidence="2">Uncharacterized protein</fullName>
    </submittedName>
</protein>
<dbReference type="EMBL" id="JMQA01000047">
    <property type="protein sequence ID" value="KFM94392.1"/>
    <property type="molecule type" value="Genomic_DNA"/>
</dbReference>
<dbReference type="HOGENOM" id="CLU_3168541_0_0_9"/>
<dbReference type="AlphaFoldDB" id="A0A090Y991"/>